<proteinExistence type="predicted"/>
<evidence type="ECO:0000313" key="8">
    <source>
        <dbReference type="Proteomes" id="UP000596742"/>
    </source>
</evidence>
<dbReference type="SUPFAM" id="SSF49785">
    <property type="entry name" value="Galactose-binding domain-like"/>
    <property type="match status" value="1"/>
</dbReference>
<dbReference type="GO" id="GO:0005005">
    <property type="term" value="F:transmembrane-ephrin receptor activity"/>
    <property type="evidence" value="ECO:0007669"/>
    <property type="project" value="TreeGrafter"/>
</dbReference>
<evidence type="ECO:0000259" key="6">
    <source>
        <dbReference type="PROSITE" id="PS51550"/>
    </source>
</evidence>
<dbReference type="GO" id="GO:0007411">
    <property type="term" value="P:axon guidance"/>
    <property type="evidence" value="ECO:0007669"/>
    <property type="project" value="TreeGrafter"/>
</dbReference>
<comment type="subcellular location">
    <subcellularLocation>
        <location evidence="1">Membrane</location>
        <topology evidence="1">Single-pass membrane protein</topology>
    </subcellularLocation>
</comment>
<keyword evidence="5" id="KW-0675">Receptor</keyword>
<dbReference type="Gene3D" id="2.60.120.260">
    <property type="entry name" value="Galactose-binding domain-like"/>
    <property type="match status" value="1"/>
</dbReference>
<keyword evidence="3" id="KW-0067">ATP-binding</keyword>
<dbReference type="GO" id="GO:0005524">
    <property type="term" value="F:ATP binding"/>
    <property type="evidence" value="ECO:0007669"/>
    <property type="project" value="UniProtKB-KW"/>
</dbReference>
<dbReference type="GO" id="GO:0005886">
    <property type="term" value="C:plasma membrane"/>
    <property type="evidence" value="ECO:0007669"/>
    <property type="project" value="TreeGrafter"/>
</dbReference>
<dbReference type="Proteomes" id="UP000596742">
    <property type="component" value="Unassembled WGS sequence"/>
</dbReference>
<feature type="domain" description="Eph LBD" evidence="6">
    <location>
        <begin position="1"/>
        <end position="97"/>
    </location>
</feature>
<dbReference type="InterPro" id="IPR050449">
    <property type="entry name" value="Ephrin_rcpt_TKs"/>
</dbReference>
<gene>
    <name evidence="7" type="ORF">MGAL_10B080249</name>
</gene>
<evidence type="ECO:0000256" key="3">
    <source>
        <dbReference type="ARBA" id="ARBA00022840"/>
    </source>
</evidence>
<dbReference type="InterPro" id="IPR008979">
    <property type="entry name" value="Galactose-bd-like_sf"/>
</dbReference>
<dbReference type="Gene3D" id="2.60.40.1770">
    <property type="entry name" value="ephrin a2 ectodomain"/>
    <property type="match status" value="1"/>
</dbReference>
<keyword evidence="2" id="KW-0547">Nucleotide-binding</keyword>
<dbReference type="PROSITE" id="PS51550">
    <property type="entry name" value="EPH_LBD"/>
    <property type="match status" value="1"/>
</dbReference>
<dbReference type="EMBL" id="UYJE01010185">
    <property type="protein sequence ID" value="VDI80552.1"/>
    <property type="molecule type" value="Genomic_DNA"/>
</dbReference>
<dbReference type="OrthoDB" id="4062651at2759"/>
<comment type="caution">
    <text evidence="7">The sequence shown here is derived from an EMBL/GenBank/DDBJ whole genome shotgun (WGS) entry which is preliminary data.</text>
</comment>
<evidence type="ECO:0000256" key="5">
    <source>
        <dbReference type="ARBA" id="ARBA00023170"/>
    </source>
</evidence>
<sequence>MTASKESFNLYFYEAESDIAVDVIPSWDATTYDLIDIITADHSEGYQNEENKLNITKRDIPLPKELRGVYLAFQDTGTCVSLMSLKVYYTVCPNITMDYAFFLETPVGSSPQALEKREGVCVANS</sequence>
<accession>A0A8B6HKR3</accession>
<evidence type="ECO:0000256" key="4">
    <source>
        <dbReference type="ARBA" id="ARBA00023136"/>
    </source>
</evidence>
<dbReference type="Pfam" id="PF01404">
    <property type="entry name" value="Ephrin_lbd"/>
    <property type="match status" value="1"/>
</dbReference>
<evidence type="ECO:0000313" key="7">
    <source>
        <dbReference type="EMBL" id="VDI80552.1"/>
    </source>
</evidence>
<protein>
    <recommendedName>
        <fullName evidence="6">Eph LBD domain-containing protein</fullName>
    </recommendedName>
</protein>
<reference evidence="7" key="1">
    <citation type="submission" date="2018-11" db="EMBL/GenBank/DDBJ databases">
        <authorList>
            <person name="Alioto T."/>
            <person name="Alioto T."/>
        </authorList>
    </citation>
    <scope>NUCLEOTIDE SEQUENCE</scope>
</reference>
<dbReference type="SMART" id="SM00615">
    <property type="entry name" value="EPH_lbd"/>
    <property type="match status" value="1"/>
</dbReference>
<name>A0A8B6HKR3_MYTGA</name>
<dbReference type="GO" id="GO:0030425">
    <property type="term" value="C:dendrite"/>
    <property type="evidence" value="ECO:0007669"/>
    <property type="project" value="TreeGrafter"/>
</dbReference>
<evidence type="ECO:0000256" key="2">
    <source>
        <dbReference type="ARBA" id="ARBA00022741"/>
    </source>
</evidence>
<evidence type="ECO:0000256" key="1">
    <source>
        <dbReference type="ARBA" id="ARBA00004167"/>
    </source>
</evidence>
<dbReference type="InterPro" id="IPR001090">
    <property type="entry name" value="Ephrin_rcpt_lig-bd_dom"/>
</dbReference>
<dbReference type="PANTHER" id="PTHR46877">
    <property type="entry name" value="EPH RECEPTOR A5"/>
    <property type="match status" value="1"/>
</dbReference>
<dbReference type="PANTHER" id="PTHR46877:SF14">
    <property type="entry name" value="RECEPTOR PROTEIN-TYROSINE KINASE"/>
    <property type="match status" value="1"/>
</dbReference>
<dbReference type="AlphaFoldDB" id="A0A8B6HKR3"/>
<keyword evidence="8" id="KW-1185">Reference proteome</keyword>
<organism evidence="7 8">
    <name type="scientific">Mytilus galloprovincialis</name>
    <name type="common">Mediterranean mussel</name>
    <dbReference type="NCBI Taxonomy" id="29158"/>
    <lineage>
        <taxon>Eukaryota</taxon>
        <taxon>Metazoa</taxon>
        <taxon>Spiralia</taxon>
        <taxon>Lophotrochozoa</taxon>
        <taxon>Mollusca</taxon>
        <taxon>Bivalvia</taxon>
        <taxon>Autobranchia</taxon>
        <taxon>Pteriomorphia</taxon>
        <taxon>Mytilida</taxon>
        <taxon>Mytiloidea</taxon>
        <taxon>Mytilidae</taxon>
        <taxon>Mytilinae</taxon>
        <taxon>Mytilus</taxon>
    </lineage>
</organism>
<keyword evidence="4" id="KW-0472">Membrane</keyword>